<organism evidence="1 2">
    <name type="scientific">Lophiotrema nucula</name>
    <dbReference type="NCBI Taxonomy" id="690887"/>
    <lineage>
        <taxon>Eukaryota</taxon>
        <taxon>Fungi</taxon>
        <taxon>Dikarya</taxon>
        <taxon>Ascomycota</taxon>
        <taxon>Pezizomycotina</taxon>
        <taxon>Dothideomycetes</taxon>
        <taxon>Pleosporomycetidae</taxon>
        <taxon>Pleosporales</taxon>
        <taxon>Lophiotremataceae</taxon>
        <taxon>Lophiotrema</taxon>
    </lineage>
</organism>
<dbReference type="InterPro" id="IPR027796">
    <property type="entry name" value="OTT_1508_deam-like"/>
</dbReference>
<dbReference type="EMBL" id="ML977338">
    <property type="protein sequence ID" value="KAF2110390.1"/>
    <property type="molecule type" value="Genomic_DNA"/>
</dbReference>
<dbReference type="OrthoDB" id="3251507at2759"/>
<dbReference type="PANTHER" id="PTHR42037">
    <property type="match status" value="1"/>
</dbReference>
<dbReference type="AlphaFoldDB" id="A0A6A5YTN5"/>
<protein>
    <submittedName>
        <fullName evidence="1">Uncharacterized protein</fullName>
    </submittedName>
</protein>
<evidence type="ECO:0000313" key="1">
    <source>
        <dbReference type="EMBL" id="KAF2110390.1"/>
    </source>
</evidence>
<dbReference type="Pfam" id="PF14441">
    <property type="entry name" value="OTT_1508_deam"/>
    <property type="match status" value="1"/>
</dbReference>
<keyword evidence="2" id="KW-1185">Reference proteome</keyword>
<sequence length="469" mass="53715">MFQQHSQSAANVPNEGSIRRRSTIPHAPRAMIQGPLPALDPLLERIQQDEVRRLYPRLAMFEALSGFKDRHQPRMQLPDTIGEARRDFLDSFSYLCDVEKGGKAVTAAALQQLPMSNFLWLAANEGIRDDILRYAQEMLVLAKRATPENMCAIQTSILELAVEHCNHRIQFYKTKVHEYAKRCRMELRRRDRIDIVKMLRTKLKRLSEPPNNLTVAAYIDLCYDMRSTEIDHVKGFSSNADDDFRKIAHFLWRLSATRSHVNRVVEAMITVPSLRRISTIRPVSAPEVLEKTIHRSCLSPYQVLHRIVAESTSQNPVQSQHAFSKLYQLDPPLTTPIFNKMASREHIVTRVHAELQIADMFSRSQDMKFVDSDKYIGCSKEACYFCYAWLSNHHDRYVPPATHYKIIPGCRGPGDRLNEKGAGVLIDMYSKISGQVGQDIFDFLQHNAQPVHQYMSTEAPSHAPSLVHP</sequence>
<dbReference type="Proteomes" id="UP000799770">
    <property type="component" value="Unassembled WGS sequence"/>
</dbReference>
<evidence type="ECO:0000313" key="2">
    <source>
        <dbReference type="Proteomes" id="UP000799770"/>
    </source>
</evidence>
<dbReference type="PANTHER" id="PTHR42037:SF1">
    <property type="match status" value="1"/>
</dbReference>
<gene>
    <name evidence="1" type="ORF">BDV96DRAFT_603973</name>
</gene>
<proteinExistence type="predicted"/>
<name>A0A6A5YTN5_9PLEO</name>
<accession>A0A6A5YTN5</accession>
<reference evidence="1" key="1">
    <citation type="journal article" date="2020" name="Stud. Mycol.">
        <title>101 Dothideomycetes genomes: a test case for predicting lifestyles and emergence of pathogens.</title>
        <authorList>
            <person name="Haridas S."/>
            <person name="Albert R."/>
            <person name="Binder M."/>
            <person name="Bloem J."/>
            <person name="Labutti K."/>
            <person name="Salamov A."/>
            <person name="Andreopoulos B."/>
            <person name="Baker S."/>
            <person name="Barry K."/>
            <person name="Bills G."/>
            <person name="Bluhm B."/>
            <person name="Cannon C."/>
            <person name="Castanera R."/>
            <person name="Culley D."/>
            <person name="Daum C."/>
            <person name="Ezra D."/>
            <person name="Gonzalez J."/>
            <person name="Henrissat B."/>
            <person name="Kuo A."/>
            <person name="Liang C."/>
            <person name="Lipzen A."/>
            <person name="Lutzoni F."/>
            <person name="Magnuson J."/>
            <person name="Mondo S."/>
            <person name="Nolan M."/>
            <person name="Ohm R."/>
            <person name="Pangilinan J."/>
            <person name="Park H.-J."/>
            <person name="Ramirez L."/>
            <person name="Alfaro M."/>
            <person name="Sun H."/>
            <person name="Tritt A."/>
            <person name="Yoshinaga Y."/>
            <person name="Zwiers L.-H."/>
            <person name="Turgeon B."/>
            <person name="Goodwin S."/>
            <person name="Spatafora J."/>
            <person name="Crous P."/>
            <person name="Grigoriev I."/>
        </authorList>
    </citation>
    <scope>NUCLEOTIDE SEQUENCE</scope>
    <source>
        <strain evidence="1">CBS 627.86</strain>
    </source>
</reference>